<reference evidence="2" key="1">
    <citation type="journal article" date="2019" name="Int. J. Syst. Evol. Microbiol.">
        <title>The Global Catalogue of Microorganisms (GCM) 10K type strain sequencing project: providing services to taxonomists for standard genome sequencing and annotation.</title>
        <authorList>
            <consortium name="The Broad Institute Genomics Platform"/>
            <consortium name="The Broad Institute Genome Sequencing Center for Infectious Disease"/>
            <person name="Wu L."/>
            <person name="Ma J."/>
        </authorList>
    </citation>
    <scope>NUCLEOTIDE SEQUENCE [LARGE SCALE GENOMIC DNA]</scope>
    <source>
        <strain evidence="2">JCM 18306</strain>
    </source>
</reference>
<gene>
    <name evidence="1" type="ORF">GCM10023323_53020</name>
</gene>
<dbReference type="Proteomes" id="UP001499878">
    <property type="component" value="Unassembled WGS sequence"/>
</dbReference>
<evidence type="ECO:0000313" key="1">
    <source>
        <dbReference type="EMBL" id="GAA5213173.1"/>
    </source>
</evidence>
<accession>A0ABP9TBM0</accession>
<comment type="caution">
    <text evidence="1">The sequence shown here is derived from an EMBL/GenBank/DDBJ whole genome shotgun (WGS) entry which is preliminary data.</text>
</comment>
<proteinExistence type="predicted"/>
<dbReference type="RefSeq" id="WP_345634558.1">
    <property type="nucleotide sequence ID" value="NZ_BAABJR010000014.1"/>
</dbReference>
<evidence type="ECO:0000313" key="2">
    <source>
        <dbReference type="Proteomes" id="UP001499878"/>
    </source>
</evidence>
<organism evidence="1 2">
    <name type="scientific">Streptomyces thinghirensis</name>
    <dbReference type="NCBI Taxonomy" id="551547"/>
    <lineage>
        <taxon>Bacteria</taxon>
        <taxon>Bacillati</taxon>
        <taxon>Actinomycetota</taxon>
        <taxon>Actinomycetes</taxon>
        <taxon>Kitasatosporales</taxon>
        <taxon>Streptomycetaceae</taxon>
        <taxon>Streptomyces</taxon>
    </lineage>
</organism>
<protein>
    <submittedName>
        <fullName evidence="1">Uncharacterized protein</fullName>
    </submittedName>
</protein>
<dbReference type="EMBL" id="BAABJR010000014">
    <property type="protein sequence ID" value="GAA5213173.1"/>
    <property type="molecule type" value="Genomic_DNA"/>
</dbReference>
<name>A0ABP9TBM0_9ACTN</name>
<sequence>MNTVTHGPADEIERNAAAPFQYAFHHDVPDEFVRLPEPTASEGWRQAMAELLPGADAEAQEAASDGLRRQLPLLSARENVLLTAMCIGTEEVDGGERLSMGLLAVTVRPSEHSPAQRLFTAEGIYQATARKFFSNVSEDRLEEISFPLGEGLQGPQDMVLATKLPCGPGVMSTSLRTLRLPALEAGISVPPLPVAALQLIVPAPHSYCVYVTISTPSVFLLDSYSARLAHIGRTLTFGEPSRDAEPTDR</sequence>
<keyword evidence="2" id="KW-1185">Reference proteome</keyword>